<dbReference type="InterPro" id="IPR029058">
    <property type="entry name" value="AB_hydrolase_fold"/>
</dbReference>
<dbReference type="SUPFAM" id="SSF53474">
    <property type="entry name" value="alpha/beta-Hydrolases"/>
    <property type="match status" value="1"/>
</dbReference>
<dbReference type="PANTHER" id="PTHR13136">
    <property type="entry name" value="TESTIS DEVELOPMENT PROTEIN PRTD"/>
    <property type="match status" value="1"/>
</dbReference>
<comment type="caution">
    <text evidence="2">The sequence shown here is derived from an EMBL/GenBank/DDBJ whole genome shotgun (WGS) entry which is preliminary data.</text>
</comment>
<evidence type="ECO:0000259" key="1">
    <source>
        <dbReference type="Pfam" id="PF20408"/>
    </source>
</evidence>
<dbReference type="RefSeq" id="WP_135481564.1">
    <property type="nucleotide sequence ID" value="NZ_SRMF01000001.1"/>
</dbReference>
<feature type="domain" description="KANL3/Tex30 alpha/beta hydrolase-like" evidence="1">
    <location>
        <begin position="13"/>
        <end position="191"/>
    </location>
</feature>
<dbReference type="Proteomes" id="UP000297475">
    <property type="component" value="Unassembled WGS sequence"/>
</dbReference>
<organism evidence="2 3">
    <name type="scientific">Natronospirillum operosum</name>
    <dbReference type="NCBI Taxonomy" id="2759953"/>
    <lineage>
        <taxon>Bacteria</taxon>
        <taxon>Pseudomonadati</taxon>
        <taxon>Pseudomonadota</taxon>
        <taxon>Gammaproteobacteria</taxon>
        <taxon>Oceanospirillales</taxon>
        <taxon>Natronospirillaceae</taxon>
        <taxon>Natronospirillum</taxon>
    </lineage>
</organism>
<dbReference type="GO" id="GO:0016787">
    <property type="term" value="F:hydrolase activity"/>
    <property type="evidence" value="ECO:0007669"/>
    <property type="project" value="UniProtKB-KW"/>
</dbReference>
<accession>A0A4Z0WC03</accession>
<dbReference type="InterPro" id="IPR026555">
    <property type="entry name" value="NSL3/Tex30"/>
</dbReference>
<dbReference type="Pfam" id="PF20408">
    <property type="entry name" value="Abhydrolase_11"/>
    <property type="match status" value="1"/>
</dbReference>
<dbReference type="AlphaFoldDB" id="A0A4Z0WC03"/>
<sequence>MKWWHDRAAQPRGQILLLHGAGAPADSDWMNEAAAALCALGWSVMRTELEYMARRREDGRRRPPPRADRLLPELTEILAALPVTDKLPLVLAGKSMGGRLLSMLTTTTRWPSQRSRPAGILALGYPFHPPGKPDRLRTEHLPALCAPLRIVQGTRDPMGDRDTVEALALPDGISVDWVADGNHDLRPRGLRKAEVWPQLRARLQAQQGWLESL</sequence>
<dbReference type="Gene3D" id="3.40.50.1820">
    <property type="entry name" value="alpha/beta hydrolase"/>
    <property type="match status" value="1"/>
</dbReference>
<protein>
    <submittedName>
        <fullName evidence="2">Alpha/beta hydrolase</fullName>
    </submittedName>
</protein>
<reference evidence="2 3" key="1">
    <citation type="submission" date="2019-04" db="EMBL/GenBank/DDBJ databases">
        <title>Natronospirillum operosus gen. nov., sp. nov., a haloalkaliphilic satellite isolated from decaying biomass of laboratory culture of cyanobacterium Geitlerinema sp. and proposal of Natronospirillaceae fam. nov. and Saccharospirillaceae fam. nov.</title>
        <authorList>
            <person name="Kevbrin V."/>
            <person name="Boltyanskaya Y."/>
            <person name="Koziaeva V."/>
            <person name="Grouzdev D.S."/>
            <person name="Park M."/>
            <person name="Cho J."/>
        </authorList>
    </citation>
    <scope>NUCLEOTIDE SEQUENCE [LARGE SCALE GENOMIC DNA]</scope>
    <source>
        <strain evidence="2 3">G-116</strain>
    </source>
</reference>
<dbReference type="EMBL" id="SRMF01000001">
    <property type="protein sequence ID" value="TGG95692.1"/>
    <property type="molecule type" value="Genomic_DNA"/>
</dbReference>
<keyword evidence="2" id="KW-0378">Hydrolase</keyword>
<evidence type="ECO:0000313" key="2">
    <source>
        <dbReference type="EMBL" id="TGG95692.1"/>
    </source>
</evidence>
<gene>
    <name evidence="2" type="ORF">E4656_04585</name>
</gene>
<dbReference type="OrthoDB" id="652634at2"/>
<dbReference type="PANTHER" id="PTHR13136:SF11">
    <property type="entry name" value="TESTIS-EXPRESSED PROTEIN 30"/>
    <property type="match status" value="1"/>
</dbReference>
<dbReference type="InterPro" id="IPR046879">
    <property type="entry name" value="KANL3/Tex30_Abhydrolase"/>
</dbReference>
<proteinExistence type="predicted"/>
<name>A0A4Z0WC03_9GAMM</name>
<keyword evidence="3" id="KW-1185">Reference proteome</keyword>
<evidence type="ECO:0000313" key="3">
    <source>
        <dbReference type="Proteomes" id="UP000297475"/>
    </source>
</evidence>